<dbReference type="RefSeq" id="WP_085760057.1">
    <property type="nucleotide sequence ID" value="NZ_CP019343.1"/>
</dbReference>
<evidence type="ECO:0000256" key="4">
    <source>
        <dbReference type="ARBA" id="ARBA00023284"/>
    </source>
</evidence>
<feature type="disulfide bond" description="Redox-active" evidence="6">
    <location>
        <begin position="66"/>
        <end position="69"/>
    </location>
</feature>
<dbReference type="PANTHER" id="PTHR35891">
    <property type="entry name" value="THIOL:DISULFIDE INTERCHANGE PROTEIN DSBA"/>
    <property type="match status" value="1"/>
</dbReference>
<dbReference type="EMBL" id="CP019343">
    <property type="protein sequence ID" value="ARN75864.1"/>
    <property type="molecule type" value="Genomic_DNA"/>
</dbReference>
<evidence type="ECO:0000256" key="6">
    <source>
        <dbReference type="PIRSR" id="PIRSR001488-1"/>
    </source>
</evidence>
<dbReference type="GO" id="GO:0042597">
    <property type="term" value="C:periplasmic space"/>
    <property type="evidence" value="ECO:0007669"/>
    <property type="project" value="UniProtKB-SubCell"/>
</dbReference>
<gene>
    <name evidence="8" type="ORF">BST96_18200</name>
</gene>
<dbReference type="PIRSF" id="PIRSF001488">
    <property type="entry name" value="Tdi_protein"/>
    <property type="match status" value="1"/>
</dbReference>
<reference evidence="8 9" key="1">
    <citation type="submission" date="2016-11" db="EMBL/GenBank/DDBJ databases">
        <title>Trade-off between light-utilization and light-protection in marine flavobacteria.</title>
        <authorList>
            <person name="Kumagai Y."/>
        </authorList>
    </citation>
    <scope>NUCLEOTIDE SEQUENCE [LARGE SCALE GENOMIC DNA]</scope>
    <source>
        <strain evidence="8 9">NBRC 107125</strain>
    </source>
</reference>
<dbReference type="OrthoDB" id="9784896at2"/>
<keyword evidence="5" id="KW-0574">Periplasm</keyword>
<dbReference type="SUPFAM" id="SSF52833">
    <property type="entry name" value="Thioredoxin-like"/>
    <property type="match status" value="1"/>
</dbReference>
<protein>
    <recommendedName>
        <fullName evidence="5">Thiol:disulfide interchange protein</fullName>
    </recommendedName>
</protein>
<dbReference type="CDD" id="cd03019">
    <property type="entry name" value="DsbA_DsbA"/>
    <property type="match status" value="1"/>
</dbReference>
<evidence type="ECO:0000313" key="8">
    <source>
        <dbReference type="EMBL" id="ARN75864.1"/>
    </source>
</evidence>
<dbReference type="Gene3D" id="3.40.30.10">
    <property type="entry name" value="Glutaredoxin"/>
    <property type="match status" value="1"/>
</dbReference>
<proteinExistence type="inferred from homology"/>
<keyword evidence="9" id="KW-1185">Reference proteome</keyword>
<evidence type="ECO:0000256" key="1">
    <source>
        <dbReference type="ARBA" id="ARBA00005791"/>
    </source>
</evidence>
<comment type="similarity">
    <text evidence="1">Belongs to the thioredoxin family. DsbA subfamily.</text>
</comment>
<evidence type="ECO:0000259" key="7">
    <source>
        <dbReference type="Pfam" id="PF01323"/>
    </source>
</evidence>
<dbReference type="InterPro" id="IPR001853">
    <property type="entry name" value="DSBA-like_thioredoxin_dom"/>
</dbReference>
<dbReference type="KEGG" id="osg:BST96_18200"/>
<feature type="domain" description="DSBA-like thioredoxin" evidence="7">
    <location>
        <begin position="104"/>
        <end position="200"/>
    </location>
</feature>
<evidence type="ECO:0000256" key="3">
    <source>
        <dbReference type="ARBA" id="ARBA00023157"/>
    </source>
</evidence>
<keyword evidence="2" id="KW-0732">Signal</keyword>
<dbReference type="InterPro" id="IPR023205">
    <property type="entry name" value="DsbA/DsbL"/>
</dbReference>
<dbReference type="PROSITE" id="PS51257">
    <property type="entry name" value="PROKAR_LIPOPROTEIN"/>
    <property type="match status" value="1"/>
</dbReference>
<dbReference type="Proteomes" id="UP000193450">
    <property type="component" value="Chromosome"/>
</dbReference>
<dbReference type="STRING" id="716816.BST96_18200"/>
<comment type="subcellular location">
    <subcellularLocation>
        <location evidence="5">Periplasm</location>
    </subcellularLocation>
</comment>
<evidence type="ECO:0000313" key="9">
    <source>
        <dbReference type="Proteomes" id="UP000193450"/>
    </source>
</evidence>
<dbReference type="InterPro" id="IPR036249">
    <property type="entry name" value="Thioredoxin-like_sf"/>
</dbReference>
<keyword evidence="3 5" id="KW-1015">Disulfide bond</keyword>
<keyword evidence="4" id="KW-0676">Redox-active center</keyword>
<evidence type="ECO:0000256" key="5">
    <source>
        <dbReference type="PIRNR" id="PIRNR001488"/>
    </source>
</evidence>
<name>A0A1X9NFP7_9GAMM</name>
<evidence type="ECO:0000256" key="2">
    <source>
        <dbReference type="ARBA" id="ARBA00022729"/>
    </source>
</evidence>
<dbReference type="GO" id="GO:0016491">
    <property type="term" value="F:oxidoreductase activity"/>
    <property type="evidence" value="ECO:0007669"/>
    <property type="project" value="InterPro"/>
</dbReference>
<dbReference type="Pfam" id="PF01323">
    <property type="entry name" value="DSBA"/>
    <property type="match status" value="1"/>
</dbReference>
<dbReference type="PANTHER" id="PTHR35891:SF2">
    <property type="entry name" value="THIOL:DISULFIDE INTERCHANGE PROTEIN DSBA"/>
    <property type="match status" value="1"/>
</dbReference>
<dbReference type="PROSITE" id="PS00194">
    <property type="entry name" value="THIOREDOXIN_1"/>
    <property type="match status" value="1"/>
</dbReference>
<dbReference type="InterPro" id="IPR017937">
    <property type="entry name" value="Thioredoxin_CS"/>
</dbReference>
<sequence length="227" mass="25993">MASIFRYLTLFILLPTLLACEQKSESFIEVNGKTYFANSEFVVLDTPIKFSEGPSPNFIEIFWYGCPHCERFEPIFQDWQKTLPSGLLVGRSPAIWSEVMVVHAYAYHIAQELQLGHDFHMQLFTRILSLRVSKDVDFHKTRIASLFAEQGIDRQQFDTLYASELIARKVAFSGSLMKKASINSTPSFLINGKYLLTGSQFGSSQELLAVARHLLEKELQNQPSDWW</sequence>
<dbReference type="InterPro" id="IPR050824">
    <property type="entry name" value="Thiol_disulfide_DsbA"/>
</dbReference>
<organism evidence="8 9">
    <name type="scientific">Oceanicoccus sagamiensis</name>
    <dbReference type="NCBI Taxonomy" id="716816"/>
    <lineage>
        <taxon>Bacteria</taxon>
        <taxon>Pseudomonadati</taxon>
        <taxon>Pseudomonadota</taxon>
        <taxon>Gammaproteobacteria</taxon>
        <taxon>Cellvibrionales</taxon>
        <taxon>Spongiibacteraceae</taxon>
        <taxon>Oceanicoccus</taxon>
    </lineage>
</organism>
<accession>A0A1X9NFP7</accession>
<dbReference type="AlphaFoldDB" id="A0A1X9NFP7"/>